<feature type="region of interest" description="Disordered" evidence="1">
    <location>
        <begin position="1"/>
        <end position="21"/>
    </location>
</feature>
<dbReference type="AlphaFoldDB" id="A0A0D2CL82"/>
<evidence type="ECO:0000256" key="1">
    <source>
        <dbReference type="SAM" id="MobiDB-lite"/>
    </source>
</evidence>
<keyword evidence="3" id="KW-1185">Reference proteome</keyword>
<dbReference type="Proteomes" id="UP000054466">
    <property type="component" value="Unassembled WGS sequence"/>
</dbReference>
<sequence length="145" mass="15775">MNDSRGGETQSQASSCSLGEKLVLDAPRGQGGKFRRLGRLLVQPVDVSSSENPHPNVRVANVQAQRNDAEGIEQISRAELRPITRFAVRGLDVSGIGVATARWHKSTIPRILPVSNLHSGDLPGWKDLTHSCTSHKYADAWAQKT</sequence>
<accession>A0A0D2CL82</accession>
<proteinExistence type="predicted"/>
<dbReference type="RefSeq" id="XP_016252149.1">
    <property type="nucleotide sequence ID" value="XM_016390247.1"/>
</dbReference>
<feature type="compositionally biased region" description="Polar residues" evidence="1">
    <location>
        <begin position="1"/>
        <end position="17"/>
    </location>
</feature>
<evidence type="ECO:0000313" key="3">
    <source>
        <dbReference type="Proteomes" id="UP000054466"/>
    </source>
</evidence>
<reference evidence="2 3" key="1">
    <citation type="submission" date="2015-01" db="EMBL/GenBank/DDBJ databases">
        <title>The Genome Sequence of Cladophialophora immunda CBS83496.</title>
        <authorList>
            <consortium name="The Broad Institute Genomics Platform"/>
            <person name="Cuomo C."/>
            <person name="de Hoog S."/>
            <person name="Gorbushina A."/>
            <person name="Stielow B."/>
            <person name="Teixiera M."/>
            <person name="Abouelleil A."/>
            <person name="Chapman S.B."/>
            <person name="Priest M."/>
            <person name="Young S.K."/>
            <person name="Wortman J."/>
            <person name="Nusbaum C."/>
            <person name="Birren B."/>
        </authorList>
    </citation>
    <scope>NUCLEOTIDE SEQUENCE [LARGE SCALE GENOMIC DNA]</scope>
    <source>
        <strain evidence="2 3">CBS 83496</strain>
    </source>
</reference>
<dbReference type="VEuPathDB" id="FungiDB:PV07_03519"/>
<dbReference type="HOGENOM" id="CLU_1786645_0_0_1"/>
<evidence type="ECO:0000313" key="2">
    <source>
        <dbReference type="EMBL" id="KIW31933.1"/>
    </source>
</evidence>
<dbReference type="EMBL" id="KN847041">
    <property type="protein sequence ID" value="KIW31933.1"/>
    <property type="molecule type" value="Genomic_DNA"/>
</dbReference>
<protein>
    <submittedName>
        <fullName evidence="2">Uncharacterized protein</fullName>
    </submittedName>
</protein>
<gene>
    <name evidence="2" type="ORF">PV07_03519</name>
</gene>
<dbReference type="GeneID" id="27342713"/>
<name>A0A0D2CL82_9EURO</name>
<organism evidence="2 3">
    <name type="scientific">Cladophialophora immunda</name>
    <dbReference type="NCBI Taxonomy" id="569365"/>
    <lineage>
        <taxon>Eukaryota</taxon>
        <taxon>Fungi</taxon>
        <taxon>Dikarya</taxon>
        <taxon>Ascomycota</taxon>
        <taxon>Pezizomycotina</taxon>
        <taxon>Eurotiomycetes</taxon>
        <taxon>Chaetothyriomycetidae</taxon>
        <taxon>Chaetothyriales</taxon>
        <taxon>Herpotrichiellaceae</taxon>
        <taxon>Cladophialophora</taxon>
    </lineage>
</organism>